<keyword evidence="5" id="KW-0597">Phosphoprotein</keyword>
<accession>G8TSP5</accession>
<dbReference type="STRING" id="679936.Sulac_0920"/>
<evidence type="ECO:0000256" key="3">
    <source>
        <dbReference type="ARBA" id="ARBA00012438"/>
    </source>
</evidence>
<dbReference type="InterPro" id="IPR003594">
    <property type="entry name" value="HATPase_dom"/>
</dbReference>
<dbReference type="EMBL" id="CP003179">
    <property type="protein sequence ID" value="AEW04422.1"/>
    <property type="molecule type" value="Genomic_DNA"/>
</dbReference>
<evidence type="ECO:0000256" key="8">
    <source>
        <dbReference type="ARBA" id="ARBA00023012"/>
    </source>
</evidence>
<proteinExistence type="predicted"/>
<evidence type="ECO:0000313" key="11">
    <source>
        <dbReference type="Proteomes" id="UP000005439"/>
    </source>
</evidence>
<feature type="domain" description="Histidine kinase" evidence="9">
    <location>
        <begin position="87"/>
        <end position="283"/>
    </location>
</feature>
<dbReference type="SMART" id="SM00388">
    <property type="entry name" value="HisKA"/>
    <property type="match status" value="1"/>
</dbReference>
<comment type="catalytic activity">
    <reaction evidence="1">
        <text>ATP + protein L-histidine = ADP + protein N-phospho-L-histidine.</text>
        <dbReference type="EC" id="2.7.13.3"/>
    </reaction>
</comment>
<keyword evidence="11" id="KW-1185">Reference proteome</keyword>
<dbReference type="InterPro" id="IPR003661">
    <property type="entry name" value="HisK_dim/P_dom"/>
</dbReference>
<dbReference type="PANTHER" id="PTHR44936:SF9">
    <property type="entry name" value="SENSOR PROTEIN CREC"/>
    <property type="match status" value="1"/>
</dbReference>
<dbReference type="InterPro" id="IPR036890">
    <property type="entry name" value="HATPase_C_sf"/>
</dbReference>
<dbReference type="Gene3D" id="1.10.287.130">
    <property type="match status" value="1"/>
</dbReference>
<evidence type="ECO:0000313" key="10">
    <source>
        <dbReference type="EMBL" id="AEW04422.1"/>
    </source>
</evidence>
<evidence type="ECO:0000259" key="9">
    <source>
        <dbReference type="PROSITE" id="PS50109"/>
    </source>
</evidence>
<evidence type="ECO:0000256" key="7">
    <source>
        <dbReference type="ARBA" id="ARBA00022777"/>
    </source>
</evidence>
<dbReference type="Pfam" id="PF00512">
    <property type="entry name" value="HisKA"/>
    <property type="match status" value="1"/>
</dbReference>
<dbReference type="PANTHER" id="PTHR44936">
    <property type="entry name" value="SENSOR PROTEIN CREC"/>
    <property type="match status" value="1"/>
</dbReference>
<name>G8TSP5_SULAD</name>
<protein>
    <recommendedName>
        <fullName evidence="3">histidine kinase</fullName>
        <ecNumber evidence="3">2.7.13.3</ecNumber>
    </recommendedName>
</protein>
<keyword evidence="4" id="KW-1003">Cell membrane</keyword>
<dbReference type="SUPFAM" id="SSF47384">
    <property type="entry name" value="Homodimeric domain of signal transducing histidine kinase"/>
    <property type="match status" value="1"/>
</dbReference>
<dbReference type="PATRIC" id="fig|679936.5.peg.973"/>
<dbReference type="CDD" id="cd00082">
    <property type="entry name" value="HisKA"/>
    <property type="match status" value="1"/>
</dbReference>
<evidence type="ECO:0000256" key="1">
    <source>
        <dbReference type="ARBA" id="ARBA00000085"/>
    </source>
</evidence>
<dbReference type="GO" id="GO:0000155">
    <property type="term" value="F:phosphorelay sensor kinase activity"/>
    <property type="evidence" value="ECO:0007669"/>
    <property type="project" value="InterPro"/>
</dbReference>
<dbReference type="PROSITE" id="PS50109">
    <property type="entry name" value="HIS_KIN"/>
    <property type="match status" value="1"/>
</dbReference>
<evidence type="ECO:0000256" key="5">
    <source>
        <dbReference type="ARBA" id="ARBA00022553"/>
    </source>
</evidence>
<reference evidence="11" key="1">
    <citation type="submission" date="2011-12" db="EMBL/GenBank/DDBJ databases">
        <title>The complete genome of chromosome of Sulfobacillus acidophilus DSM 10332.</title>
        <authorList>
            <person name="Lucas S."/>
            <person name="Han J."/>
            <person name="Lapidus A."/>
            <person name="Bruce D."/>
            <person name="Goodwin L."/>
            <person name="Pitluck S."/>
            <person name="Peters L."/>
            <person name="Kyrpides N."/>
            <person name="Mavromatis K."/>
            <person name="Ivanova N."/>
            <person name="Mikhailova N."/>
            <person name="Chertkov O."/>
            <person name="Saunders E."/>
            <person name="Detter J.C."/>
            <person name="Tapia R."/>
            <person name="Han C."/>
            <person name="Land M."/>
            <person name="Hauser L."/>
            <person name="Markowitz V."/>
            <person name="Cheng J.-F."/>
            <person name="Hugenholtz P."/>
            <person name="Woyke T."/>
            <person name="Wu D."/>
            <person name="Pukall R."/>
            <person name="Gehrich-Schroeter G."/>
            <person name="Schneider S."/>
            <person name="Klenk H.-P."/>
            <person name="Eisen J.A."/>
        </authorList>
    </citation>
    <scope>NUCLEOTIDE SEQUENCE [LARGE SCALE GENOMIC DNA]</scope>
    <source>
        <strain evidence="11">ATCC 700253 / DSM 10332 / NAL</strain>
    </source>
</reference>
<gene>
    <name evidence="10" type="ordered locus">Sulac_0920</name>
</gene>
<organism evidence="10 11">
    <name type="scientific">Sulfobacillus acidophilus (strain ATCC 700253 / DSM 10332 / NAL)</name>
    <dbReference type="NCBI Taxonomy" id="679936"/>
    <lineage>
        <taxon>Bacteria</taxon>
        <taxon>Bacillati</taxon>
        <taxon>Bacillota</taxon>
        <taxon>Clostridia</taxon>
        <taxon>Eubacteriales</taxon>
        <taxon>Clostridiales Family XVII. Incertae Sedis</taxon>
        <taxon>Sulfobacillus</taxon>
    </lineage>
</organism>
<keyword evidence="4" id="KW-0472">Membrane</keyword>
<keyword evidence="6" id="KW-0808">Transferase</keyword>
<dbReference type="InterPro" id="IPR005467">
    <property type="entry name" value="His_kinase_dom"/>
</dbReference>
<evidence type="ECO:0000256" key="4">
    <source>
        <dbReference type="ARBA" id="ARBA00022475"/>
    </source>
</evidence>
<keyword evidence="7 10" id="KW-0418">Kinase</keyword>
<sequence>MTQMYSPVPINPERLIRQIRESLERAGLSVLEVSWHDTRPDATGDVIFLGSGWVILTWGGERASPGIVRELVQNQYLYYQQQFFQQMLIHELRNPLAVLSGQMELLQREVTLPILRREAIGAAIERMVALLDQSLPAGLSLSRHRVAFYRLWLEEQALLTYITDPQNIRLIYAGEQLEVFTDLPKLQQIYHNLLRNAIEAALPGDQIVTRVVSQPEGVMLLVQNPRLVGTEVDVAAFQPFVSSKGEGHQGMGLAVCRHLAALLGAEIGYHPDSGFWVRLPGSPSD</sequence>
<dbReference type="GO" id="GO:0005886">
    <property type="term" value="C:plasma membrane"/>
    <property type="evidence" value="ECO:0007669"/>
    <property type="project" value="UniProtKB-SubCell"/>
</dbReference>
<dbReference type="InterPro" id="IPR050980">
    <property type="entry name" value="2C_sensor_his_kinase"/>
</dbReference>
<dbReference type="KEGG" id="sap:Sulac_0920"/>
<evidence type="ECO:0000256" key="2">
    <source>
        <dbReference type="ARBA" id="ARBA00004651"/>
    </source>
</evidence>
<reference evidence="10 11" key="2">
    <citation type="journal article" date="2012" name="Stand. Genomic Sci.">
        <title>Complete genome sequence of the moderately thermophilic mineral-sulfide-oxidizing firmicute Sulfobacillus acidophilus type strain (NAL(T)).</title>
        <authorList>
            <person name="Anderson I."/>
            <person name="Chertkov O."/>
            <person name="Chen A."/>
            <person name="Saunders E."/>
            <person name="Lapidus A."/>
            <person name="Nolan M."/>
            <person name="Lucas S."/>
            <person name="Hammon N."/>
            <person name="Deshpande S."/>
            <person name="Cheng J.F."/>
            <person name="Han C."/>
            <person name="Tapia R."/>
            <person name="Goodwin L.A."/>
            <person name="Pitluck S."/>
            <person name="Liolios K."/>
            <person name="Pagani I."/>
            <person name="Ivanova N."/>
            <person name="Mikhailova N."/>
            <person name="Pati A."/>
            <person name="Palaniappan K."/>
            <person name="Land M."/>
            <person name="Pan C."/>
            <person name="Rohde M."/>
            <person name="Pukall R."/>
            <person name="Goker M."/>
            <person name="Detter J.C."/>
            <person name="Woyke T."/>
            <person name="Bristow J."/>
            <person name="Eisen J.A."/>
            <person name="Markowitz V."/>
            <person name="Hugenholtz P."/>
            <person name="Kyrpides N.C."/>
            <person name="Klenk H.P."/>
            <person name="Mavromatis K."/>
        </authorList>
    </citation>
    <scope>NUCLEOTIDE SEQUENCE [LARGE SCALE GENOMIC DNA]</scope>
    <source>
        <strain evidence="11">ATCC 700253 / DSM 10332 / NAL</strain>
    </source>
</reference>
<dbReference type="AlphaFoldDB" id="G8TSP5"/>
<keyword evidence="8" id="KW-0902">Two-component regulatory system</keyword>
<dbReference type="SMART" id="SM00387">
    <property type="entry name" value="HATPase_c"/>
    <property type="match status" value="1"/>
</dbReference>
<dbReference type="Pfam" id="PF02518">
    <property type="entry name" value="HATPase_c"/>
    <property type="match status" value="1"/>
</dbReference>
<dbReference type="InterPro" id="IPR036097">
    <property type="entry name" value="HisK_dim/P_sf"/>
</dbReference>
<dbReference type="Gene3D" id="3.30.565.10">
    <property type="entry name" value="Histidine kinase-like ATPase, C-terminal domain"/>
    <property type="match status" value="1"/>
</dbReference>
<dbReference type="EC" id="2.7.13.3" evidence="3"/>
<dbReference type="SUPFAM" id="SSF55874">
    <property type="entry name" value="ATPase domain of HSP90 chaperone/DNA topoisomerase II/histidine kinase"/>
    <property type="match status" value="1"/>
</dbReference>
<comment type="subcellular location">
    <subcellularLocation>
        <location evidence="2">Cell membrane</location>
        <topology evidence="2">Multi-pass membrane protein</topology>
    </subcellularLocation>
</comment>
<evidence type="ECO:0000256" key="6">
    <source>
        <dbReference type="ARBA" id="ARBA00022679"/>
    </source>
</evidence>
<dbReference type="Proteomes" id="UP000005439">
    <property type="component" value="Chromosome"/>
</dbReference>
<dbReference type="HOGENOM" id="CLU_976352_0_0_9"/>